<dbReference type="HOGENOM" id="CLU_1240113_0_0_1"/>
<sequence length="223" mass="26039">MAEVFPFFSLPQELRDFVYSYTMQRRNSKTCCFDVHYGILAFNCLTVSRQISKEYCSSQAVTRLTFTETGNQKPSGGQYQCWMKHKEPHLPRAIPSATHLEMWLARLLSFMKAPMHANIRINVRCPELSGWKANNLLHCIELTGWKADDLLHFIEQIRLELNKGVWIDIGCPWTIEVHYAKSNMEYWDFSWKNSYMALSADTREVRYCGDGAEAALKWHQVEE</sequence>
<organism evidence="1 2">
    <name type="scientific">Dothistroma septosporum (strain NZE10 / CBS 128990)</name>
    <name type="common">Red band needle blight fungus</name>
    <name type="synonym">Mycosphaerella pini</name>
    <dbReference type="NCBI Taxonomy" id="675120"/>
    <lineage>
        <taxon>Eukaryota</taxon>
        <taxon>Fungi</taxon>
        <taxon>Dikarya</taxon>
        <taxon>Ascomycota</taxon>
        <taxon>Pezizomycotina</taxon>
        <taxon>Dothideomycetes</taxon>
        <taxon>Dothideomycetidae</taxon>
        <taxon>Mycosphaerellales</taxon>
        <taxon>Mycosphaerellaceae</taxon>
        <taxon>Dothistroma</taxon>
    </lineage>
</organism>
<evidence type="ECO:0000313" key="1">
    <source>
        <dbReference type="EMBL" id="EME44032.1"/>
    </source>
</evidence>
<reference evidence="1 2" key="2">
    <citation type="journal article" date="2012" name="PLoS Pathog.">
        <title>Diverse lifestyles and strategies of plant pathogenesis encoded in the genomes of eighteen Dothideomycetes fungi.</title>
        <authorList>
            <person name="Ohm R.A."/>
            <person name="Feau N."/>
            <person name="Henrissat B."/>
            <person name="Schoch C.L."/>
            <person name="Horwitz B.A."/>
            <person name="Barry K.W."/>
            <person name="Condon B.J."/>
            <person name="Copeland A.C."/>
            <person name="Dhillon B."/>
            <person name="Glaser F."/>
            <person name="Hesse C.N."/>
            <person name="Kosti I."/>
            <person name="LaButti K."/>
            <person name="Lindquist E.A."/>
            <person name="Lucas S."/>
            <person name="Salamov A.A."/>
            <person name="Bradshaw R.E."/>
            <person name="Ciuffetti L."/>
            <person name="Hamelin R.C."/>
            <person name="Kema G.H.J."/>
            <person name="Lawrence C."/>
            <person name="Scott J.A."/>
            <person name="Spatafora J.W."/>
            <person name="Turgeon B.G."/>
            <person name="de Wit P.J.G.M."/>
            <person name="Zhong S."/>
            <person name="Goodwin S.B."/>
            <person name="Grigoriev I.V."/>
        </authorList>
    </citation>
    <scope>NUCLEOTIDE SEQUENCE [LARGE SCALE GENOMIC DNA]</scope>
    <source>
        <strain evidence="2">NZE10 / CBS 128990</strain>
    </source>
</reference>
<dbReference type="OMA" id="APMHANI"/>
<proteinExistence type="predicted"/>
<dbReference type="EMBL" id="KB446539">
    <property type="protein sequence ID" value="EME44032.1"/>
    <property type="molecule type" value="Genomic_DNA"/>
</dbReference>
<evidence type="ECO:0000313" key="2">
    <source>
        <dbReference type="Proteomes" id="UP000016933"/>
    </source>
</evidence>
<dbReference type="AlphaFoldDB" id="N1PKL1"/>
<dbReference type="Proteomes" id="UP000016933">
    <property type="component" value="Unassembled WGS sequence"/>
</dbReference>
<keyword evidence="2" id="KW-1185">Reference proteome</keyword>
<dbReference type="OrthoDB" id="10489094at2759"/>
<name>N1PKL1_DOTSN</name>
<accession>N1PKL1</accession>
<reference evidence="2" key="1">
    <citation type="journal article" date="2012" name="PLoS Genet.">
        <title>The genomes of the fungal plant pathogens Cladosporium fulvum and Dothistroma septosporum reveal adaptation to different hosts and lifestyles but also signatures of common ancestry.</title>
        <authorList>
            <person name="de Wit P.J.G.M."/>
            <person name="van der Burgt A."/>
            <person name="Oekmen B."/>
            <person name="Stergiopoulos I."/>
            <person name="Abd-Elsalam K.A."/>
            <person name="Aerts A.L."/>
            <person name="Bahkali A.H."/>
            <person name="Beenen H.G."/>
            <person name="Chettri P."/>
            <person name="Cox M.P."/>
            <person name="Datema E."/>
            <person name="de Vries R.P."/>
            <person name="Dhillon B."/>
            <person name="Ganley A.R."/>
            <person name="Griffiths S.A."/>
            <person name="Guo Y."/>
            <person name="Hamelin R.C."/>
            <person name="Henrissat B."/>
            <person name="Kabir M.S."/>
            <person name="Jashni M.K."/>
            <person name="Kema G."/>
            <person name="Klaubauf S."/>
            <person name="Lapidus A."/>
            <person name="Levasseur A."/>
            <person name="Lindquist E."/>
            <person name="Mehrabi R."/>
            <person name="Ohm R.A."/>
            <person name="Owen T.J."/>
            <person name="Salamov A."/>
            <person name="Schwelm A."/>
            <person name="Schijlen E."/>
            <person name="Sun H."/>
            <person name="van den Burg H.A."/>
            <person name="van Ham R.C.H.J."/>
            <person name="Zhang S."/>
            <person name="Goodwin S.B."/>
            <person name="Grigoriev I.V."/>
            <person name="Collemare J."/>
            <person name="Bradshaw R.E."/>
        </authorList>
    </citation>
    <scope>NUCLEOTIDE SEQUENCE [LARGE SCALE GENOMIC DNA]</scope>
    <source>
        <strain evidence="2">NZE10 / CBS 128990</strain>
    </source>
</reference>
<gene>
    <name evidence="1" type="ORF">DOTSEDRAFT_24135</name>
</gene>
<protein>
    <submittedName>
        <fullName evidence="1">Uncharacterized protein</fullName>
    </submittedName>
</protein>